<accession>A0ABY8EGZ1</accession>
<sequence length="279" mass="32310">MKELAEFKWDVKEYIKYGELNEINQLWMKQLENASARYHISRLESLKLQLQQSIEVLFGNQLDQFDVMMKNIYSEGYYHTIYEVQKGFNIGWNIASIDQDKLKRIISKPWAADGQNFSSRLWNNKSKLINQIHTELTQMTILGKAPDQAIKNIATKMNTSKSNSGRLVMTESAYFSSVSQKDAFNELNVERFEIVATLDSRTSEICQSLDGHVFEMNTFEAGVTAPPFHPWCRTTTVPYFDDEFNLGERAARDDETGKTYYVPSNIKYPDWKSKFVDGI</sequence>
<proteinExistence type="predicted"/>
<name>A0ABY8EGZ1_9FIRM</name>
<dbReference type="Pfam" id="PF04233">
    <property type="entry name" value="Phage_Mu_F"/>
    <property type="match status" value="1"/>
</dbReference>
<reference evidence="2 3" key="1">
    <citation type="submission" date="2023-03" db="EMBL/GenBank/DDBJ databases">
        <title>Complete genome sequence of Tepidibacter sp. SWIR-1, isolated from a deep-sea hydrothermal vent.</title>
        <authorList>
            <person name="Li X."/>
        </authorList>
    </citation>
    <scope>NUCLEOTIDE SEQUENCE [LARGE SCALE GENOMIC DNA]</scope>
    <source>
        <strain evidence="2 3">SWIR-1</strain>
    </source>
</reference>
<keyword evidence="3" id="KW-1185">Reference proteome</keyword>
<evidence type="ECO:0000259" key="1">
    <source>
        <dbReference type="Pfam" id="PF04233"/>
    </source>
</evidence>
<dbReference type="NCBIfam" id="TIGR01641">
    <property type="entry name" value="phageSPP1_gp7"/>
    <property type="match status" value="1"/>
</dbReference>
<evidence type="ECO:0000313" key="3">
    <source>
        <dbReference type="Proteomes" id="UP001222800"/>
    </source>
</evidence>
<dbReference type="EMBL" id="CP120733">
    <property type="protein sequence ID" value="WFD12217.1"/>
    <property type="molecule type" value="Genomic_DNA"/>
</dbReference>
<gene>
    <name evidence="2" type="ORF">P4S50_09065</name>
</gene>
<organism evidence="2 3">
    <name type="scientific">Tepidibacter hydrothermalis</name>
    <dbReference type="NCBI Taxonomy" id="3036126"/>
    <lineage>
        <taxon>Bacteria</taxon>
        <taxon>Bacillati</taxon>
        <taxon>Bacillota</taxon>
        <taxon>Clostridia</taxon>
        <taxon>Peptostreptococcales</taxon>
        <taxon>Peptostreptococcaceae</taxon>
        <taxon>Tepidibacter</taxon>
    </lineage>
</organism>
<feature type="domain" description="Phage head morphogenesis" evidence="1">
    <location>
        <begin position="130"/>
        <end position="236"/>
    </location>
</feature>
<dbReference type="InterPro" id="IPR006528">
    <property type="entry name" value="Phage_head_morphogenesis_dom"/>
</dbReference>
<evidence type="ECO:0000313" key="2">
    <source>
        <dbReference type="EMBL" id="WFD12217.1"/>
    </source>
</evidence>
<dbReference type="RefSeq" id="WP_277734530.1">
    <property type="nucleotide sequence ID" value="NZ_CP120733.1"/>
</dbReference>
<dbReference type="Proteomes" id="UP001222800">
    <property type="component" value="Chromosome"/>
</dbReference>
<protein>
    <submittedName>
        <fullName evidence="2">Minor capsid protein</fullName>
    </submittedName>
</protein>